<sequence length="176" mass="20230">MKLISIWLLILMVQTMPSSLNNPTKYDAEQIRELDLWGDYAIPQDNFYSEDKKIEHKIWALGLVELLFALFDTCLVKLLFVLFSTYKTQFHLALNKLACELLVRKSAWKFYMAAAEGPKGSGNFTAEEIPFSCAQNSPIATLFPKVCNQFWVTYTRSERITVKMLFFLPAVGIIGW</sequence>
<reference evidence="2" key="1">
    <citation type="journal article" date="2021" name="Front. Plant Sci.">
        <title>Chromosome-Scale Genome Assembly for Chinese Sour Jujube and Insights Into Its Genome Evolution and Domestication Signature.</title>
        <authorList>
            <person name="Shen L.-Y."/>
            <person name="Luo H."/>
            <person name="Wang X.-L."/>
            <person name="Wang X.-M."/>
            <person name="Qiu X.-J."/>
            <person name="Liu H."/>
            <person name="Zhou S.-S."/>
            <person name="Jia K.-H."/>
            <person name="Nie S."/>
            <person name="Bao Y.-T."/>
            <person name="Zhang R.-G."/>
            <person name="Yun Q.-Z."/>
            <person name="Chai Y.-H."/>
            <person name="Lu J.-Y."/>
            <person name="Li Y."/>
            <person name="Zhao S.-W."/>
            <person name="Mao J.-F."/>
            <person name="Jia S.-G."/>
            <person name="Mao Y.-M."/>
        </authorList>
    </citation>
    <scope>NUCLEOTIDE SEQUENCE</scope>
    <source>
        <strain evidence="2">AT0</strain>
        <tissue evidence="2">Leaf</tissue>
    </source>
</reference>
<dbReference type="EMBL" id="JAEACU010000010">
    <property type="protein sequence ID" value="KAH7515848.1"/>
    <property type="molecule type" value="Genomic_DNA"/>
</dbReference>
<comment type="caution">
    <text evidence="2">The sequence shown here is derived from an EMBL/GenBank/DDBJ whole genome shotgun (WGS) entry which is preliminary data.</text>
</comment>
<dbReference type="AlphaFoldDB" id="A0A978ULZ6"/>
<name>A0A978ULZ6_ZIZJJ</name>
<proteinExistence type="predicted"/>
<gene>
    <name evidence="2" type="ORF">FEM48_Zijuj10G0069800</name>
</gene>
<feature type="chain" id="PRO_5036811077" evidence="1">
    <location>
        <begin position="18"/>
        <end position="176"/>
    </location>
</feature>
<accession>A0A978ULZ6</accession>
<protein>
    <submittedName>
        <fullName evidence="2">Uncharacterized protein</fullName>
    </submittedName>
</protein>
<evidence type="ECO:0000313" key="3">
    <source>
        <dbReference type="Proteomes" id="UP000813462"/>
    </source>
</evidence>
<dbReference type="Proteomes" id="UP000813462">
    <property type="component" value="Unassembled WGS sequence"/>
</dbReference>
<keyword evidence="1" id="KW-0732">Signal</keyword>
<evidence type="ECO:0000256" key="1">
    <source>
        <dbReference type="SAM" id="SignalP"/>
    </source>
</evidence>
<organism evidence="2 3">
    <name type="scientific">Ziziphus jujuba var. spinosa</name>
    <dbReference type="NCBI Taxonomy" id="714518"/>
    <lineage>
        <taxon>Eukaryota</taxon>
        <taxon>Viridiplantae</taxon>
        <taxon>Streptophyta</taxon>
        <taxon>Embryophyta</taxon>
        <taxon>Tracheophyta</taxon>
        <taxon>Spermatophyta</taxon>
        <taxon>Magnoliopsida</taxon>
        <taxon>eudicotyledons</taxon>
        <taxon>Gunneridae</taxon>
        <taxon>Pentapetalae</taxon>
        <taxon>rosids</taxon>
        <taxon>fabids</taxon>
        <taxon>Rosales</taxon>
        <taxon>Rhamnaceae</taxon>
        <taxon>Paliureae</taxon>
        <taxon>Ziziphus</taxon>
    </lineage>
</organism>
<evidence type="ECO:0000313" key="2">
    <source>
        <dbReference type="EMBL" id="KAH7515848.1"/>
    </source>
</evidence>
<feature type="signal peptide" evidence="1">
    <location>
        <begin position="1"/>
        <end position="17"/>
    </location>
</feature>